<proteinExistence type="predicted"/>
<evidence type="ECO:0000313" key="3">
    <source>
        <dbReference type="Proteomes" id="UP000013909"/>
    </source>
</evidence>
<name>R7ZY07_9BACT</name>
<organism evidence="2 3">
    <name type="scientific">Lunatimonas lonarensis</name>
    <dbReference type="NCBI Taxonomy" id="1232681"/>
    <lineage>
        <taxon>Bacteria</taxon>
        <taxon>Pseudomonadati</taxon>
        <taxon>Bacteroidota</taxon>
        <taxon>Cytophagia</taxon>
        <taxon>Cytophagales</taxon>
        <taxon>Cyclobacteriaceae</taxon>
    </lineage>
</organism>
<comment type="caution">
    <text evidence="2">The sequence shown here is derived from an EMBL/GenBank/DDBJ whole genome shotgun (WGS) entry which is preliminary data.</text>
</comment>
<dbReference type="Proteomes" id="UP000013909">
    <property type="component" value="Unassembled WGS sequence"/>
</dbReference>
<dbReference type="AlphaFoldDB" id="R7ZY07"/>
<dbReference type="STRING" id="1232681.ADIS_0453"/>
<evidence type="ECO:0000259" key="1">
    <source>
        <dbReference type="Pfam" id="PF21012"/>
    </source>
</evidence>
<protein>
    <recommendedName>
        <fullName evidence="1">DUF6850 domain-containing protein</fullName>
    </recommendedName>
</protein>
<dbReference type="InterPro" id="IPR049236">
    <property type="entry name" value="DUF6850"/>
</dbReference>
<accession>R7ZY07</accession>
<keyword evidence="3" id="KW-1185">Reference proteome</keyword>
<evidence type="ECO:0000313" key="2">
    <source>
        <dbReference type="EMBL" id="EON79036.1"/>
    </source>
</evidence>
<gene>
    <name evidence="2" type="ORF">ADIS_0453</name>
</gene>
<dbReference type="EMBL" id="AQHR01000020">
    <property type="protein sequence ID" value="EON79036.1"/>
    <property type="molecule type" value="Genomic_DNA"/>
</dbReference>
<dbReference type="RefSeq" id="WP_010852602.1">
    <property type="nucleotide sequence ID" value="NZ_AQHR01000020.1"/>
</dbReference>
<sequence length="497" mass="56482">MKRVKGLLRWLVFSLFFTTTSLTAFTLDSLSLKNEQMGDFHPIQYFLRQDISWHAAYPFLMQETQTEFYRAVLSYAKGGGMLVESLKPEAVKTIGFYSQSRKQLGSWSLQGDFHYTRQVEIVRPFLLQRLGNQTNPFLLGQEQTSPWSGDLVAINLSGNAARYKQGKLGNFFLVNYQVETSSMDAEPRPLYHRNEYQIQVGQNFRPNVQTEIGLAGRILKGNEENQLGVFAAQEFSLVFMRGLNTFSRNAFQSFTRNQFTEELALQFYGKYTFSNSSMVFVALKNGSRSATIRDGIAFPLDGGSLRGNTYSIHSGLIIPFKAHDYQQHLSWEGSNGTALDPVFQAINYHFGTRTWQGVHTLSGKQANQVAELYWSFKQQSDEDLAAGTQRRFSSLYFLASNALSVLNYQNASLFIRPGIGMFLPQSNSFPEGQLGIAQFVHHPNRLFYGGNHFEGQLACWLLLRSEKESIKLGADYSYRTQRSRSFSFLQVNLSLIL</sequence>
<feature type="domain" description="DUF6850" evidence="1">
    <location>
        <begin position="59"/>
        <end position="495"/>
    </location>
</feature>
<dbReference type="OrthoDB" id="981055at2"/>
<dbReference type="Pfam" id="PF21012">
    <property type="entry name" value="DUF6850"/>
    <property type="match status" value="1"/>
</dbReference>
<reference evidence="2 3" key="1">
    <citation type="submission" date="2013-02" db="EMBL/GenBank/DDBJ databases">
        <title>A novel strain isolated from Lonar lake, Maharashtra, India.</title>
        <authorList>
            <person name="Singh A."/>
        </authorList>
    </citation>
    <scope>NUCLEOTIDE SEQUENCE [LARGE SCALE GENOMIC DNA]</scope>
    <source>
        <strain evidence="2 3">AK24</strain>
    </source>
</reference>